<comment type="catalytic activity">
    <reaction evidence="1 7">
        <text>L-alanine = D-alanine</text>
        <dbReference type="Rhea" id="RHEA:20249"/>
        <dbReference type="ChEBI" id="CHEBI:57416"/>
        <dbReference type="ChEBI" id="CHEBI:57972"/>
        <dbReference type="EC" id="5.1.1.1"/>
    </reaction>
</comment>
<evidence type="ECO:0000256" key="2">
    <source>
        <dbReference type="ARBA" id="ARBA00001933"/>
    </source>
</evidence>
<keyword evidence="12" id="KW-1185">Reference proteome</keyword>
<dbReference type="SUPFAM" id="SSF50621">
    <property type="entry name" value="Alanine racemase C-terminal domain-like"/>
    <property type="match status" value="1"/>
</dbReference>
<dbReference type="GO" id="GO:0008784">
    <property type="term" value="F:alanine racemase activity"/>
    <property type="evidence" value="ECO:0007669"/>
    <property type="project" value="UniProtKB-UniRule"/>
</dbReference>
<dbReference type="RefSeq" id="WP_072745786.1">
    <property type="nucleotide sequence ID" value="NZ_FOHL01000002.1"/>
</dbReference>
<dbReference type="InterPro" id="IPR020622">
    <property type="entry name" value="Ala_racemase_pyridoxalP-BS"/>
</dbReference>
<evidence type="ECO:0000256" key="3">
    <source>
        <dbReference type="ARBA" id="ARBA00007880"/>
    </source>
</evidence>
<comment type="pathway">
    <text evidence="7">Amino-acid biosynthesis; D-alanine biosynthesis; D-alanine from L-alanine: step 1/1.</text>
</comment>
<dbReference type="Gene3D" id="3.20.20.10">
    <property type="entry name" value="Alanine racemase"/>
    <property type="match status" value="1"/>
</dbReference>
<dbReference type="GO" id="GO:0030170">
    <property type="term" value="F:pyridoxal phosphate binding"/>
    <property type="evidence" value="ECO:0007669"/>
    <property type="project" value="UniProtKB-UniRule"/>
</dbReference>
<dbReference type="PROSITE" id="PS00395">
    <property type="entry name" value="ALANINE_RACEMASE"/>
    <property type="match status" value="1"/>
</dbReference>
<dbReference type="Proteomes" id="UP000184066">
    <property type="component" value="Unassembled WGS sequence"/>
</dbReference>
<gene>
    <name evidence="11" type="ORF">SAMN05216200_101200</name>
</gene>
<dbReference type="Pfam" id="PF00842">
    <property type="entry name" value="Ala_racemase_C"/>
    <property type="match status" value="1"/>
</dbReference>
<keyword evidence="6 7" id="KW-0413">Isomerase</keyword>
<evidence type="ECO:0000256" key="1">
    <source>
        <dbReference type="ARBA" id="ARBA00000316"/>
    </source>
</evidence>
<dbReference type="STRING" id="1189325.SAMN04488119_102318"/>
<dbReference type="PANTHER" id="PTHR30511">
    <property type="entry name" value="ALANINE RACEMASE"/>
    <property type="match status" value="1"/>
</dbReference>
<dbReference type="PRINTS" id="PR00992">
    <property type="entry name" value="ALARACEMASE"/>
</dbReference>
<dbReference type="InterPro" id="IPR001608">
    <property type="entry name" value="Ala_racemase_N"/>
</dbReference>
<comment type="cofactor">
    <cofactor evidence="2 7 8">
        <name>pyridoxal 5'-phosphate</name>
        <dbReference type="ChEBI" id="CHEBI:597326"/>
    </cofactor>
</comment>
<name>A0A1M7RVI1_9RHOB</name>
<feature type="active site" description="Proton acceptor; specific for L-alanine" evidence="7">
    <location>
        <position position="263"/>
    </location>
</feature>
<dbReference type="NCBIfam" id="TIGR00492">
    <property type="entry name" value="alr"/>
    <property type="match status" value="1"/>
</dbReference>
<dbReference type="SUPFAM" id="SSF51419">
    <property type="entry name" value="PLP-binding barrel"/>
    <property type="match status" value="1"/>
</dbReference>
<comment type="similarity">
    <text evidence="3 7">Belongs to the alanine racemase family.</text>
</comment>
<dbReference type="CDD" id="cd00430">
    <property type="entry name" value="PLPDE_III_AR"/>
    <property type="match status" value="1"/>
</dbReference>
<dbReference type="InterPro" id="IPR009006">
    <property type="entry name" value="Ala_racemase/Decarboxylase_C"/>
</dbReference>
<dbReference type="GO" id="GO:0030632">
    <property type="term" value="P:D-alanine biosynthetic process"/>
    <property type="evidence" value="ECO:0007669"/>
    <property type="project" value="UniProtKB-UniRule"/>
</dbReference>
<evidence type="ECO:0000256" key="8">
    <source>
        <dbReference type="PIRSR" id="PIRSR600821-50"/>
    </source>
</evidence>
<proteinExistence type="inferred from homology"/>
<sequence length="374" mass="39760">MADSDPEAPWSQTARLTIDLDAIARNWRALAARAPGAETGAVVKADAYGLGMARVAPALARAGARSFFVANAREGAALRRILGPGPDIWIFNGFTPAERELFAKARLFPVLCSLRQLREFRAALPDLPEGLEVGLHIETGINRQGFGMHELDALRAEGMGEARATLLLSHLACADEPEHGMNLRQRGAFAGRSALLAAAAPGARMSLAATGGILLGEKFHFDLTRPGIGLYGGLPFGQAEPVVRLEAPILQVRRILRGESVGYGASWTAPRDSMIGVLPAGYADGLPRALRGAKVWLDGRPAPLVGRVSMDMLTVDLTDHPRAAPGRMVEILGPNQSVDQLAAAAGTIGYEILTSLGARYERRYTEADPHEAAG</sequence>
<evidence type="ECO:0000256" key="6">
    <source>
        <dbReference type="ARBA" id="ARBA00023235"/>
    </source>
</evidence>
<protein>
    <recommendedName>
        <fullName evidence="4 7">Alanine racemase</fullName>
        <ecNumber evidence="4 7">5.1.1.1</ecNumber>
    </recommendedName>
</protein>
<feature type="modified residue" description="N6-(pyridoxal phosphate)lysine" evidence="7 8">
    <location>
        <position position="44"/>
    </location>
</feature>
<evidence type="ECO:0000259" key="10">
    <source>
        <dbReference type="SMART" id="SM01005"/>
    </source>
</evidence>
<evidence type="ECO:0000256" key="5">
    <source>
        <dbReference type="ARBA" id="ARBA00022898"/>
    </source>
</evidence>
<feature type="binding site" evidence="7 9">
    <location>
        <position position="310"/>
    </location>
    <ligand>
        <name>substrate</name>
    </ligand>
</feature>
<dbReference type="SMART" id="SM01005">
    <property type="entry name" value="Ala_racemase_C"/>
    <property type="match status" value="1"/>
</dbReference>
<dbReference type="InterPro" id="IPR000821">
    <property type="entry name" value="Ala_racemase"/>
</dbReference>
<feature type="domain" description="Alanine racemase C-terminal" evidence="10">
    <location>
        <begin position="242"/>
        <end position="365"/>
    </location>
</feature>
<dbReference type="OrthoDB" id="9813814at2"/>
<evidence type="ECO:0000313" key="12">
    <source>
        <dbReference type="Proteomes" id="UP000184066"/>
    </source>
</evidence>
<evidence type="ECO:0000256" key="7">
    <source>
        <dbReference type="HAMAP-Rule" id="MF_01201"/>
    </source>
</evidence>
<dbReference type="UniPathway" id="UPA00042">
    <property type="reaction ID" value="UER00497"/>
</dbReference>
<dbReference type="Gene3D" id="2.40.37.10">
    <property type="entry name" value="Lyase, Ornithine Decarboxylase, Chain A, domain 1"/>
    <property type="match status" value="1"/>
</dbReference>
<accession>A0A1M7RVI1</accession>
<dbReference type="PANTHER" id="PTHR30511:SF0">
    <property type="entry name" value="ALANINE RACEMASE, CATABOLIC-RELATED"/>
    <property type="match status" value="1"/>
</dbReference>
<dbReference type="InterPro" id="IPR011079">
    <property type="entry name" value="Ala_racemase_C"/>
</dbReference>
<feature type="active site" description="Proton acceptor; specific for D-alanine" evidence="7">
    <location>
        <position position="44"/>
    </location>
</feature>
<evidence type="ECO:0000313" key="11">
    <source>
        <dbReference type="EMBL" id="SHN50299.1"/>
    </source>
</evidence>
<dbReference type="EMBL" id="FRDL01000001">
    <property type="protein sequence ID" value="SHN50299.1"/>
    <property type="molecule type" value="Genomic_DNA"/>
</dbReference>
<dbReference type="EC" id="5.1.1.1" evidence="4 7"/>
<evidence type="ECO:0000256" key="4">
    <source>
        <dbReference type="ARBA" id="ARBA00013089"/>
    </source>
</evidence>
<feature type="binding site" evidence="7 9">
    <location>
        <position position="143"/>
    </location>
    <ligand>
        <name>substrate</name>
    </ligand>
</feature>
<evidence type="ECO:0000256" key="9">
    <source>
        <dbReference type="PIRSR" id="PIRSR600821-52"/>
    </source>
</evidence>
<dbReference type="InterPro" id="IPR029066">
    <property type="entry name" value="PLP-binding_barrel"/>
</dbReference>
<dbReference type="GO" id="GO:0005829">
    <property type="term" value="C:cytosol"/>
    <property type="evidence" value="ECO:0007669"/>
    <property type="project" value="TreeGrafter"/>
</dbReference>
<organism evidence="11 12">
    <name type="scientific">Oceanicella actignis</name>
    <dbReference type="NCBI Taxonomy" id="1189325"/>
    <lineage>
        <taxon>Bacteria</taxon>
        <taxon>Pseudomonadati</taxon>
        <taxon>Pseudomonadota</taxon>
        <taxon>Alphaproteobacteria</taxon>
        <taxon>Rhodobacterales</taxon>
        <taxon>Paracoccaceae</taxon>
        <taxon>Oceanicella</taxon>
    </lineage>
</organism>
<reference evidence="11 12" key="1">
    <citation type="submission" date="2016-12" db="EMBL/GenBank/DDBJ databases">
        <authorList>
            <person name="Song W.-J."/>
            <person name="Kurnit D.M."/>
        </authorList>
    </citation>
    <scope>NUCLEOTIDE SEQUENCE [LARGE SCALE GENOMIC DNA]</scope>
    <source>
        <strain evidence="11 12">CGMCC 1.10808</strain>
    </source>
</reference>
<keyword evidence="5 7" id="KW-0663">Pyridoxal phosphate</keyword>
<comment type="function">
    <text evidence="7">Catalyzes the interconversion of L-alanine and D-alanine. May also act on other amino acids.</text>
</comment>
<dbReference type="AlphaFoldDB" id="A0A1M7RVI1"/>
<dbReference type="Pfam" id="PF01168">
    <property type="entry name" value="Ala_racemase_N"/>
    <property type="match status" value="1"/>
</dbReference>
<dbReference type="HAMAP" id="MF_01201">
    <property type="entry name" value="Ala_racemase"/>
    <property type="match status" value="1"/>
</dbReference>